<proteinExistence type="predicted"/>
<keyword evidence="2" id="KW-1185">Reference proteome</keyword>
<name>A0A7R8CQH1_LEPSM</name>
<organism evidence="1 2">
    <name type="scientific">Lepeophtheirus salmonis</name>
    <name type="common">Salmon louse</name>
    <name type="synonym">Caligus salmonis</name>
    <dbReference type="NCBI Taxonomy" id="72036"/>
    <lineage>
        <taxon>Eukaryota</taxon>
        <taxon>Metazoa</taxon>
        <taxon>Ecdysozoa</taxon>
        <taxon>Arthropoda</taxon>
        <taxon>Crustacea</taxon>
        <taxon>Multicrustacea</taxon>
        <taxon>Hexanauplia</taxon>
        <taxon>Copepoda</taxon>
        <taxon>Siphonostomatoida</taxon>
        <taxon>Caligidae</taxon>
        <taxon>Lepeophtheirus</taxon>
    </lineage>
</organism>
<evidence type="ECO:0000313" key="1">
    <source>
        <dbReference type="EMBL" id="CAF2859312.1"/>
    </source>
</evidence>
<dbReference type="EMBL" id="HG994594">
    <property type="protein sequence ID" value="CAF2859312.1"/>
    <property type="molecule type" value="Genomic_DNA"/>
</dbReference>
<gene>
    <name evidence="1" type="ORF">LSAA_6138</name>
</gene>
<dbReference type="AlphaFoldDB" id="A0A7R8CQH1"/>
<protein>
    <submittedName>
        <fullName evidence="1">(salmon louse) hypothetical protein</fullName>
    </submittedName>
</protein>
<dbReference type="Proteomes" id="UP000675881">
    <property type="component" value="Chromosome 15"/>
</dbReference>
<accession>A0A7R8CQH1</accession>
<evidence type="ECO:0000313" key="2">
    <source>
        <dbReference type="Proteomes" id="UP000675881"/>
    </source>
</evidence>
<reference evidence="1" key="1">
    <citation type="submission" date="2021-02" db="EMBL/GenBank/DDBJ databases">
        <authorList>
            <person name="Bekaert M."/>
        </authorList>
    </citation>
    <scope>NUCLEOTIDE SEQUENCE</scope>
    <source>
        <strain evidence="1">IoA-00</strain>
    </source>
</reference>
<sequence length="114" mass="13348">MLYRGLSGNFVHLPSFFMFEREKQSSIQELQKVPTLMGPFSESHFGFPFYLSTSLVFSEIYFQNPFVFVVFKYSLGSFFILLIPLVILFFGKRIFDWDLALCWRHFDLSGSEGS</sequence>